<evidence type="ECO:0000256" key="2">
    <source>
        <dbReference type="ARBA" id="ARBA00004448"/>
    </source>
</evidence>
<protein>
    <recommendedName>
        <fullName evidence="4">Mitochondrial thiamine pyrophosphate carrier 1</fullName>
    </recommendedName>
</protein>
<sequence length="318" mass="35171">MTNCKDHASGDQSPETHSPIWDVIAGGVAGSAAKTVVAPLDRVRILFQTSHEQFRHHSDHWNGWLRAVREIYRSQGVRGLYKGHLATLARNFPYSGLNFLAYEQYRNALIGFTPEQEAPWRRLMCGSLAGATSTSLTYPLELIRIRLAFETLEKSRASTWAEVCRMIYQGKQGDRASLLNFYRGFAPTIVGVLPYAGISFGAHGTMQDLLRSPSIAPYTTSDSVELKAWAQLSCGAVAGVLAQTAAYPLEVIRRRSQVADLAGVSHAGIAGTARRVYAERGLRGFYVGLTIGYLKVIPMTATGFYVYDRVRRYMGLIE</sequence>
<dbReference type="Pfam" id="PF00153">
    <property type="entry name" value="Mito_carr"/>
    <property type="match status" value="3"/>
</dbReference>
<evidence type="ECO:0000256" key="11">
    <source>
        <dbReference type="ARBA" id="ARBA00023136"/>
    </source>
</evidence>
<keyword evidence="7" id="KW-0677">Repeat</keyword>
<evidence type="ECO:0000256" key="8">
    <source>
        <dbReference type="ARBA" id="ARBA00022792"/>
    </source>
</evidence>
<evidence type="ECO:0000256" key="10">
    <source>
        <dbReference type="ARBA" id="ARBA00023128"/>
    </source>
</evidence>
<evidence type="ECO:0000256" key="12">
    <source>
        <dbReference type="PROSITE-ProRule" id="PRU00282"/>
    </source>
</evidence>
<evidence type="ECO:0000313" key="15">
    <source>
        <dbReference type="EMBL" id="KAK8009318.1"/>
    </source>
</evidence>
<dbReference type="Gene3D" id="1.50.40.10">
    <property type="entry name" value="Mitochondrial carrier domain"/>
    <property type="match status" value="1"/>
</dbReference>
<dbReference type="EMBL" id="JAQQWI010000016">
    <property type="protein sequence ID" value="KAK8009318.1"/>
    <property type="molecule type" value="Genomic_DNA"/>
</dbReference>
<reference evidence="15 16" key="1">
    <citation type="submission" date="2023-01" db="EMBL/GenBank/DDBJ databases">
        <title>Analysis of 21 Apiospora genomes using comparative genomics revels a genus with tremendous synthesis potential of carbohydrate active enzymes and secondary metabolites.</title>
        <authorList>
            <person name="Sorensen T."/>
        </authorList>
    </citation>
    <scope>NUCLEOTIDE SEQUENCE [LARGE SCALE GENOMIC DNA]</scope>
    <source>
        <strain evidence="15 16">CBS 20057</strain>
    </source>
</reference>
<dbReference type="PANTHER" id="PTHR24089">
    <property type="entry name" value="SOLUTE CARRIER FAMILY 25"/>
    <property type="match status" value="1"/>
</dbReference>
<feature type="repeat" description="Solcar" evidence="12">
    <location>
        <begin position="117"/>
        <end position="209"/>
    </location>
</feature>
<keyword evidence="8" id="KW-0999">Mitochondrion inner membrane</keyword>
<evidence type="ECO:0000256" key="14">
    <source>
        <dbReference type="SAM" id="Phobius"/>
    </source>
</evidence>
<evidence type="ECO:0000256" key="4">
    <source>
        <dbReference type="ARBA" id="ARBA00021935"/>
    </source>
</evidence>
<feature type="repeat" description="Solcar" evidence="12">
    <location>
        <begin position="226"/>
        <end position="313"/>
    </location>
</feature>
<keyword evidence="6 12" id="KW-0812">Transmembrane</keyword>
<proteinExistence type="inferred from homology"/>
<dbReference type="PRINTS" id="PR00928">
    <property type="entry name" value="GRAVESDC"/>
</dbReference>
<keyword evidence="16" id="KW-1185">Reference proteome</keyword>
<dbReference type="InterPro" id="IPR023395">
    <property type="entry name" value="MCP_dom_sf"/>
</dbReference>
<keyword evidence="11 12" id="KW-0472">Membrane</keyword>
<gene>
    <name evidence="15" type="ORF">PG991_011869</name>
</gene>
<dbReference type="Proteomes" id="UP001396898">
    <property type="component" value="Unassembled WGS sequence"/>
</dbReference>
<keyword evidence="5 13" id="KW-0813">Transport</keyword>
<keyword evidence="9 14" id="KW-1133">Transmembrane helix</keyword>
<dbReference type="PRINTS" id="PR00926">
    <property type="entry name" value="MITOCARRIER"/>
</dbReference>
<evidence type="ECO:0000313" key="16">
    <source>
        <dbReference type="Proteomes" id="UP001396898"/>
    </source>
</evidence>
<name>A0ABR1RGJ0_9PEZI</name>
<comment type="function">
    <text evidence="1">Mitochondrial transporter that mediates uptake of thiamine pyrophosphate (ThPP) into mitochondria.</text>
</comment>
<keyword evidence="10" id="KW-0496">Mitochondrion</keyword>
<dbReference type="InterPro" id="IPR002167">
    <property type="entry name" value="GDC-like"/>
</dbReference>
<evidence type="ECO:0000256" key="13">
    <source>
        <dbReference type="RuleBase" id="RU000488"/>
    </source>
</evidence>
<evidence type="ECO:0000256" key="9">
    <source>
        <dbReference type="ARBA" id="ARBA00022989"/>
    </source>
</evidence>
<feature type="transmembrane region" description="Helical" evidence="14">
    <location>
        <begin position="285"/>
        <end position="307"/>
    </location>
</feature>
<dbReference type="InterPro" id="IPR002067">
    <property type="entry name" value="MCP"/>
</dbReference>
<accession>A0ABR1RGJ0</accession>
<evidence type="ECO:0000256" key="1">
    <source>
        <dbReference type="ARBA" id="ARBA00002238"/>
    </source>
</evidence>
<evidence type="ECO:0000256" key="5">
    <source>
        <dbReference type="ARBA" id="ARBA00022448"/>
    </source>
</evidence>
<dbReference type="PROSITE" id="PS50920">
    <property type="entry name" value="SOLCAR"/>
    <property type="match status" value="3"/>
</dbReference>
<organism evidence="15 16">
    <name type="scientific">Apiospora marii</name>
    <dbReference type="NCBI Taxonomy" id="335849"/>
    <lineage>
        <taxon>Eukaryota</taxon>
        <taxon>Fungi</taxon>
        <taxon>Dikarya</taxon>
        <taxon>Ascomycota</taxon>
        <taxon>Pezizomycotina</taxon>
        <taxon>Sordariomycetes</taxon>
        <taxon>Xylariomycetidae</taxon>
        <taxon>Amphisphaeriales</taxon>
        <taxon>Apiosporaceae</taxon>
        <taxon>Apiospora</taxon>
    </lineage>
</organism>
<dbReference type="SUPFAM" id="SSF103506">
    <property type="entry name" value="Mitochondrial carrier"/>
    <property type="match status" value="1"/>
</dbReference>
<comment type="similarity">
    <text evidence="3 13">Belongs to the mitochondrial carrier (TC 2.A.29) family.</text>
</comment>
<comment type="caution">
    <text evidence="15">The sequence shown here is derived from an EMBL/GenBank/DDBJ whole genome shotgun (WGS) entry which is preliminary data.</text>
</comment>
<evidence type="ECO:0000256" key="3">
    <source>
        <dbReference type="ARBA" id="ARBA00006375"/>
    </source>
</evidence>
<feature type="repeat" description="Solcar" evidence="12">
    <location>
        <begin position="17"/>
        <end position="108"/>
    </location>
</feature>
<evidence type="ECO:0000256" key="7">
    <source>
        <dbReference type="ARBA" id="ARBA00022737"/>
    </source>
</evidence>
<comment type="subcellular location">
    <subcellularLocation>
        <location evidence="2">Mitochondrion inner membrane</location>
        <topology evidence="2">Multi-pass membrane protein</topology>
    </subcellularLocation>
</comment>
<dbReference type="InterPro" id="IPR018108">
    <property type="entry name" value="MCP_transmembrane"/>
</dbReference>
<evidence type="ECO:0000256" key="6">
    <source>
        <dbReference type="ARBA" id="ARBA00022692"/>
    </source>
</evidence>